<evidence type="ECO:0000313" key="16">
    <source>
        <dbReference type="EMBL" id="KAG7562931.1"/>
    </source>
</evidence>
<reference evidence="16" key="1">
    <citation type="submission" date="2020-04" db="EMBL/GenBank/DDBJ databases">
        <title>Analysis of mating type loci in Filobasidium floriforme.</title>
        <authorList>
            <person name="Nowrousian M."/>
        </authorList>
    </citation>
    <scope>NUCLEOTIDE SEQUENCE</scope>
    <source>
        <strain evidence="16">CBS 6242</strain>
    </source>
</reference>
<keyword evidence="4" id="KW-0690">Ribosome biogenesis</keyword>
<keyword evidence="17" id="KW-1185">Reference proteome</keyword>
<dbReference type="SMART" id="SM00490">
    <property type="entry name" value="HELICc"/>
    <property type="match status" value="1"/>
</dbReference>
<dbReference type="CDD" id="cd18787">
    <property type="entry name" value="SF2_C_DEAD"/>
    <property type="match status" value="1"/>
</dbReference>
<evidence type="ECO:0000259" key="15">
    <source>
        <dbReference type="PROSITE" id="PS51194"/>
    </source>
</evidence>
<dbReference type="PROSITE" id="PS51192">
    <property type="entry name" value="HELICASE_ATP_BIND_1"/>
    <property type="match status" value="1"/>
</dbReference>
<dbReference type="EMBL" id="JABELV010000023">
    <property type="protein sequence ID" value="KAG7562931.1"/>
    <property type="molecule type" value="Genomic_DNA"/>
</dbReference>
<evidence type="ECO:0000256" key="3">
    <source>
        <dbReference type="ARBA" id="ARBA00012552"/>
    </source>
</evidence>
<gene>
    <name evidence="16" type="ORF">FFLO_01621</name>
</gene>
<organism evidence="16 17">
    <name type="scientific">Filobasidium floriforme</name>
    <dbReference type="NCBI Taxonomy" id="5210"/>
    <lineage>
        <taxon>Eukaryota</taxon>
        <taxon>Fungi</taxon>
        <taxon>Dikarya</taxon>
        <taxon>Basidiomycota</taxon>
        <taxon>Agaricomycotina</taxon>
        <taxon>Tremellomycetes</taxon>
        <taxon>Filobasidiales</taxon>
        <taxon>Filobasidiaceae</taxon>
        <taxon>Filobasidium</taxon>
    </lineage>
</organism>
<comment type="similarity">
    <text evidence="2">Belongs to the DEAD box helicase family. DDX5/DBP2 subfamily.</text>
</comment>
<keyword evidence="10" id="KW-0539">Nucleus</keyword>
<evidence type="ECO:0000256" key="5">
    <source>
        <dbReference type="ARBA" id="ARBA00022552"/>
    </source>
</evidence>
<evidence type="ECO:0000256" key="8">
    <source>
        <dbReference type="ARBA" id="ARBA00022806"/>
    </source>
</evidence>
<feature type="domain" description="Helicase ATP-binding" evidence="14">
    <location>
        <begin position="116"/>
        <end position="302"/>
    </location>
</feature>
<dbReference type="Gene3D" id="3.40.50.300">
    <property type="entry name" value="P-loop containing nucleotide triphosphate hydrolases"/>
    <property type="match status" value="2"/>
</dbReference>
<dbReference type="EC" id="3.6.4.13" evidence="3"/>
<sequence length="516" mass="56264">MQVDEPETVVASGEKKEKKSKKEKKEKKSKKSSGSNVNDNDVPGEGTSSSSVTPANLTAALASTADSKAYLEKHNITLTPDIYNILLNFSTLPINPALRPYLASFTDPTPIQACSWPPLFQGKDVVGIAETGSGKTLSFGLPGLNVLSTTSSPVDAKGKGRDAGKIRLLVVAPTRELATQTYTTLLALGKLVGIGAVCLYGGVGKDEQIRELRKKETAIVVGTPGRVMDLADSGDVDFSGVQYLVLDEADRMLDQGFENDIRKIIGFCPKKEAGRQTVMFSATWPESVRRLASTFLTEPIKITVGSDELSANKRIQQNVEVMDTSREKDPRLLHHLRTFMKSHPKDSPLPARILVFALYKKEATRLEYTIRNAGYKVAGLHGDLSQDARFKALDAFKEGKVNVLVATDVAARGLDIPDVQLVINVTFPLTTEDFVHRCGRTGRAGKEGKAITFFTGEAHERSLAGEFMRVLRDAGAEIPEGMNRFPSTIKKKEHGSYGAFYRDISDAPKAKKITFD</sequence>
<dbReference type="PROSITE" id="PS51194">
    <property type="entry name" value="HELICASE_CTER"/>
    <property type="match status" value="1"/>
</dbReference>
<evidence type="ECO:0000256" key="6">
    <source>
        <dbReference type="ARBA" id="ARBA00022741"/>
    </source>
</evidence>
<feature type="region of interest" description="Disordered" evidence="13">
    <location>
        <begin position="1"/>
        <end position="52"/>
    </location>
</feature>
<evidence type="ECO:0000256" key="2">
    <source>
        <dbReference type="ARBA" id="ARBA00009334"/>
    </source>
</evidence>
<evidence type="ECO:0000256" key="9">
    <source>
        <dbReference type="ARBA" id="ARBA00022840"/>
    </source>
</evidence>
<dbReference type="OrthoDB" id="196131at2759"/>
<dbReference type="GO" id="GO:0016787">
    <property type="term" value="F:hydrolase activity"/>
    <property type="evidence" value="ECO:0007669"/>
    <property type="project" value="UniProtKB-KW"/>
</dbReference>
<evidence type="ECO:0000256" key="4">
    <source>
        <dbReference type="ARBA" id="ARBA00022517"/>
    </source>
</evidence>
<evidence type="ECO:0000259" key="14">
    <source>
        <dbReference type="PROSITE" id="PS51192"/>
    </source>
</evidence>
<accession>A0A8K0JUA4</accession>
<feature type="domain" description="Helicase C-terminal" evidence="15">
    <location>
        <begin position="335"/>
        <end position="486"/>
    </location>
</feature>
<dbReference type="SUPFAM" id="SSF52540">
    <property type="entry name" value="P-loop containing nucleoside triphosphate hydrolases"/>
    <property type="match status" value="1"/>
</dbReference>
<keyword evidence="6 12" id="KW-0547">Nucleotide-binding</keyword>
<name>A0A8K0JUA4_9TREE</name>
<dbReference type="InterPro" id="IPR001650">
    <property type="entry name" value="Helicase_C-like"/>
</dbReference>
<keyword evidence="8 12" id="KW-0347">Helicase</keyword>
<evidence type="ECO:0000256" key="7">
    <source>
        <dbReference type="ARBA" id="ARBA00022801"/>
    </source>
</evidence>
<evidence type="ECO:0000256" key="12">
    <source>
        <dbReference type="RuleBase" id="RU000492"/>
    </source>
</evidence>
<evidence type="ECO:0000313" key="17">
    <source>
        <dbReference type="Proteomes" id="UP000812966"/>
    </source>
</evidence>
<evidence type="ECO:0000256" key="13">
    <source>
        <dbReference type="SAM" id="MobiDB-lite"/>
    </source>
</evidence>
<evidence type="ECO:0000256" key="11">
    <source>
        <dbReference type="ARBA" id="ARBA00037449"/>
    </source>
</evidence>
<evidence type="ECO:0000256" key="1">
    <source>
        <dbReference type="ARBA" id="ARBA00004604"/>
    </source>
</evidence>
<dbReference type="SMART" id="SM00487">
    <property type="entry name" value="DEXDc"/>
    <property type="match status" value="1"/>
</dbReference>
<dbReference type="GO" id="GO:0003676">
    <property type="term" value="F:nucleic acid binding"/>
    <property type="evidence" value="ECO:0007669"/>
    <property type="project" value="InterPro"/>
</dbReference>
<dbReference type="InterPro" id="IPR027417">
    <property type="entry name" value="P-loop_NTPase"/>
</dbReference>
<dbReference type="GO" id="GO:0005524">
    <property type="term" value="F:ATP binding"/>
    <property type="evidence" value="ECO:0007669"/>
    <property type="project" value="UniProtKB-KW"/>
</dbReference>
<keyword evidence="9 12" id="KW-0067">ATP-binding</keyword>
<feature type="compositionally biased region" description="Basic residues" evidence="13">
    <location>
        <begin position="18"/>
        <end position="31"/>
    </location>
</feature>
<dbReference type="InterPro" id="IPR044742">
    <property type="entry name" value="DEAD/DEAH_RhlB"/>
</dbReference>
<dbReference type="GO" id="GO:0003724">
    <property type="term" value="F:RNA helicase activity"/>
    <property type="evidence" value="ECO:0007669"/>
    <property type="project" value="UniProtKB-EC"/>
</dbReference>
<dbReference type="AlphaFoldDB" id="A0A8K0JUA4"/>
<protein>
    <recommendedName>
        <fullName evidence="3">RNA helicase</fullName>
        <ecNumber evidence="3">3.6.4.13</ecNumber>
    </recommendedName>
</protein>
<evidence type="ECO:0000256" key="10">
    <source>
        <dbReference type="ARBA" id="ARBA00023242"/>
    </source>
</evidence>
<dbReference type="Pfam" id="PF00271">
    <property type="entry name" value="Helicase_C"/>
    <property type="match status" value="1"/>
</dbReference>
<dbReference type="Pfam" id="PF00270">
    <property type="entry name" value="DEAD"/>
    <property type="match status" value="1"/>
</dbReference>
<proteinExistence type="inferred from homology"/>
<dbReference type="InterPro" id="IPR014001">
    <property type="entry name" value="Helicase_ATP-bd"/>
</dbReference>
<comment type="subcellular location">
    <subcellularLocation>
        <location evidence="1">Nucleus</location>
        <location evidence="1">Nucleolus</location>
    </subcellularLocation>
</comment>
<comment type="caution">
    <text evidence="16">The sequence shown here is derived from an EMBL/GenBank/DDBJ whole genome shotgun (WGS) entry which is preliminary data.</text>
</comment>
<dbReference type="InterPro" id="IPR000629">
    <property type="entry name" value="RNA-helicase_DEAD-box_CS"/>
</dbReference>
<dbReference type="InterPro" id="IPR011545">
    <property type="entry name" value="DEAD/DEAH_box_helicase_dom"/>
</dbReference>
<dbReference type="PROSITE" id="PS00039">
    <property type="entry name" value="DEAD_ATP_HELICASE"/>
    <property type="match status" value="1"/>
</dbReference>
<comment type="function">
    <text evidence="11">ATP-dependent RNA helicase required for 60S ribosomal subunit synthesis. Involved in efficient pre-rRNA processing, predominantly at site A3, which is necessary for the normal formation of 25S and 5.8S rRNAs.</text>
</comment>
<keyword evidence="7 12" id="KW-0378">Hydrolase</keyword>
<keyword evidence="5" id="KW-0698">rRNA processing</keyword>
<dbReference type="CDD" id="cd00268">
    <property type="entry name" value="DEADc"/>
    <property type="match status" value="1"/>
</dbReference>
<dbReference type="PANTHER" id="PTHR47958">
    <property type="entry name" value="ATP-DEPENDENT RNA HELICASE DBP3"/>
    <property type="match status" value="1"/>
</dbReference>
<dbReference type="Proteomes" id="UP000812966">
    <property type="component" value="Unassembled WGS sequence"/>
</dbReference>